<proteinExistence type="predicted"/>
<dbReference type="Proteomes" id="UP000830236">
    <property type="component" value="Chromosome"/>
</dbReference>
<gene>
    <name evidence="1" type="ORF">M3I41_07935</name>
</gene>
<organism evidence="1 2">
    <name type="scientific">Actinomyces graevenitzii</name>
    <dbReference type="NCBI Taxonomy" id="55565"/>
    <lineage>
        <taxon>Bacteria</taxon>
        <taxon>Bacillati</taxon>
        <taxon>Actinomycetota</taxon>
        <taxon>Actinomycetes</taxon>
        <taxon>Actinomycetales</taxon>
        <taxon>Actinomycetaceae</taxon>
        <taxon>Actinomyces</taxon>
    </lineage>
</organism>
<reference evidence="1" key="1">
    <citation type="submission" date="2022-05" db="EMBL/GenBank/DDBJ databases">
        <title>Using nanopore sequencing to obtain complete genomes from saliva samples.</title>
        <authorList>
            <person name="Baker J.L."/>
        </authorList>
    </citation>
    <scope>NUCLEOTIDE SEQUENCE</scope>
    <source>
        <strain evidence="1">JCVI-JB-Ag32</strain>
    </source>
</reference>
<dbReference type="RefSeq" id="WP_180962994.1">
    <property type="nucleotide sequence ID" value="NZ_PNHV01000006.1"/>
</dbReference>
<protein>
    <submittedName>
        <fullName evidence="1">Uncharacterized protein</fullName>
    </submittedName>
</protein>
<name>A0A9E7DCY8_9ACTO</name>
<evidence type="ECO:0000313" key="2">
    <source>
        <dbReference type="Proteomes" id="UP000830236"/>
    </source>
</evidence>
<dbReference type="KEGG" id="agh:M3I41_07935"/>
<evidence type="ECO:0000313" key="1">
    <source>
        <dbReference type="EMBL" id="UQF79500.1"/>
    </source>
</evidence>
<accession>A0A9E7DCY8</accession>
<dbReference type="AlphaFoldDB" id="A0A9E7DCY8"/>
<sequence length="58" mass="5867">MKESVGFGAGGPRSVVRPLDDDGAGLAVNVAPRVVDSAWLHAYSLAPPPAKVGPITAK</sequence>
<dbReference type="EMBL" id="CP097095">
    <property type="protein sequence ID" value="UQF79500.1"/>
    <property type="molecule type" value="Genomic_DNA"/>
</dbReference>